<feature type="compositionally biased region" description="Basic residues" evidence="1">
    <location>
        <begin position="267"/>
        <end position="276"/>
    </location>
</feature>
<dbReference type="Proteomes" id="UP001305498">
    <property type="component" value="Chromosome"/>
</dbReference>
<dbReference type="KEGG" id="mbet:N8K70_14670"/>
<feature type="region of interest" description="Disordered" evidence="1">
    <location>
        <begin position="258"/>
        <end position="291"/>
    </location>
</feature>
<keyword evidence="3" id="KW-1185">Reference proteome</keyword>
<protein>
    <submittedName>
        <fullName evidence="2">Uncharacterized protein</fullName>
    </submittedName>
</protein>
<feature type="compositionally biased region" description="Polar residues" evidence="1">
    <location>
        <begin position="280"/>
        <end position="291"/>
    </location>
</feature>
<gene>
    <name evidence="2" type="ORF">N8K70_14670</name>
</gene>
<proteinExistence type="predicted"/>
<organism evidence="2 3">
    <name type="scientific">Microbacterium betulae</name>
    <dbReference type="NCBI Taxonomy" id="2981139"/>
    <lineage>
        <taxon>Bacteria</taxon>
        <taxon>Bacillati</taxon>
        <taxon>Actinomycetota</taxon>
        <taxon>Actinomycetes</taxon>
        <taxon>Micrococcales</taxon>
        <taxon>Microbacteriaceae</taxon>
        <taxon>Microbacterium</taxon>
    </lineage>
</organism>
<evidence type="ECO:0000256" key="1">
    <source>
        <dbReference type="SAM" id="MobiDB-lite"/>
    </source>
</evidence>
<evidence type="ECO:0000313" key="3">
    <source>
        <dbReference type="Proteomes" id="UP001305498"/>
    </source>
</evidence>
<reference evidence="2 3" key="1">
    <citation type="submission" date="2023-02" db="EMBL/GenBank/DDBJ databases">
        <title>Microbacterium betulae sp. nov., isolated from birch wood.</title>
        <authorList>
            <person name="Pasciak M."/>
            <person name="Pawlik K.J."/>
            <person name="Martynowski D."/>
            <person name="Laczmanski L."/>
            <person name="Ciekot J."/>
            <person name="Szponar B."/>
            <person name="Wojcik-Fatla A."/>
            <person name="Mackiewicz B."/>
            <person name="Farian E."/>
            <person name="Cholewa G."/>
            <person name="Cholewa A."/>
            <person name="Dutkiewicz J."/>
        </authorList>
    </citation>
    <scope>NUCLEOTIDE SEQUENCE [LARGE SCALE GENOMIC DNA]</scope>
    <source>
        <strain evidence="2 3">AB</strain>
    </source>
</reference>
<accession>A0AA97I5B0</accession>
<sequence length="291" mass="31685">MVVARFASRDVEGAAALLSPTGENALDRIVDDSSGRLAGAHREVHGDVKGLTLDELMDEALLVPAAEGVVHVYRFRDVEFRWEGTPRAGRRRCRAQRAGSCASRWSRRPGSDEERMAGRAHVIAVPGDVQPWPPMFEIAEATPPGSWTLVGGLMVHVHAIRARVEATRPTRDVDVLRNIETAAVSAVAGALRGLGFEALGPSCGNPVHRFTRGDDVVDVVVARNVRARTRWQLRPLLRSPGAAQALQRRDADTIAAGARSTSMCRTRSARRQRRMPSIRGTRNGTSRVSLS</sequence>
<evidence type="ECO:0000313" key="2">
    <source>
        <dbReference type="EMBL" id="WOF22619.1"/>
    </source>
</evidence>
<dbReference type="EMBL" id="CP118157">
    <property type="protein sequence ID" value="WOF22619.1"/>
    <property type="molecule type" value="Genomic_DNA"/>
</dbReference>
<name>A0AA97I5B0_9MICO</name>
<dbReference type="AlphaFoldDB" id="A0AA97I5B0"/>
<dbReference type="RefSeq" id="WP_317139090.1">
    <property type="nucleotide sequence ID" value="NZ_CP118157.1"/>
</dbReference>